<dbReference type="InterPro" id="IPR029058">
    <property type="entry name" value="AB_hydrolase_fold"/>
</dbReference>
<evidence type="ECO:0000256" key="4">
    <source>
        <dbReference type="ARBA" id="ARBA00022801"/>
    </source>
</evidence>
<dbReference type="Gramene" id="Jr14_04230_p1">
    <property type="protein sequence ID" value="cds.Jr14_04230_p1"/>
    <property type="gene ID" value="Jr14_04230"/>
</dbReference>
<evidence type="ECO:0000256" key="2">
    <source>
        <dbReference type="ARBA" id="ARBA00022670"/>
    </source>
</evidence>
<keyword evidence="2" id="KW-0645">Protease</keyword>
<keyword evidence="5" id="KW-0325">Glycoprotein</keyword>
<dbReference type="GO" id="GO:0008239">
    <property type="term" value="F:dipeptidyl-peptidase activity"/>
    <property type="evidence" value="ECO:0000318"/>
    <property type="project" value="GO_Central"/>
</dbReference>
<evidence type="ECO:0000313" key="9">
    <source>
        <dbReference type="RefSeq" id="XP_035541250.1"/>
    </source>
</evidence>
<dbReference type="PANTHER" id="PTHR11010:SF96">
    <property type="entry name" value="LYSOSOMAL PRO-X CARBOXYPEPTIDASE-LIKE ISOFORM X1"/>
    <property type="match status" value="1"/>
</dbReference>
<evidence type="ECO:0000256" key="3">
    <source>
        <dbReference type="ARBA" id="ARBA00022729"/>
    </source>
</evidence>
<dbReference type="GeneID" id="109014913"/>
<dbReference type="InterPro" id="IPR042269">
    <property type="entry name" value="Ser_carbopepase_S28_SKS"/>
</dbReference>
<feature type="chain" id="PRO_5044574422" evidence="6">
    <location>
        <begin position="32"/>
        <end position="518"/>
    </location>
</feature>
<keyword evidence="7" id="KW-1185">Reference proteome</keyword>
<evidence type="ECO:0000256" key="1">
    <source>
        <dbReference type="ARBA" id="ARBA00011079"/>
    </source>
</evidence>
<dbReference type="GO" id="GO:0006508">
    <property type="term" value="P:proteolysis"/>
    <property type="evidence" value="ECO:0007669"/>
    <property type="project" value="UniProtKB-KW"/>
</dbReference>
<evidence type="ECO:0000313" key="8">
    <source>
        <dbReference type="RefSeq" id="XP_018852946.2"/>
    </source>
</evidence>
<dbReference type="Gene3D" id="1.20.120.980">
    <property type="entry name" value="Serine carboxypeptidase S28, SKS domain"/>
    <property type="match status" value="1"/>
</dbReference>
<dbReference type="SUPFAM" id="SSF53474">
    <property type="entry name" value="alpha/beta-Hydrolases"/>
    <property type="match status" value="1"/>
</dbReference>
<evidence type="ECO:0000256" key="6">
    <source>
        <dbReference type="SAM" id="SignalP"/>
    </source>
</evidence>
<keyword evidence="3 6" id="KW-0732">Signal</keyword>
<dbReference type="Gene3D" id="3.40.50.1820">
    <property type="entry name" value="alpha/beta hydrolase"/>
    <property type="match status" value="1"/>
</dbReference>
<dbReference type="AlphaFoldDB" id="A0A2I4H9X0"/>
<dbReference type="Proteomes" id="UP000235220">
    <property type="component" value="Chromosome 14"/>
</dbReference>
<reference evidence="8 9" key="1">
    <citation type="submission" date="2025-04" db="UniProtKB">
        <authorList>
            <consortium name="RefSeq"/>
        </authorList>
    </citation>
    <scope>IDENTIFICATION</scope>
    <source>
        <tissue evidence="8 9">Leaves</tissue>
    </source>
</reference>
<keyword evidence="4" id="KW-0378">Hydrolase</keyword>
<gene>
    <name evidence="8 9" type="primary">LOC109014913</name>
</gene>
<dbReference type="InterPro" id="IPR008758">
    <property type="entry name" value="Peptidase_S28"/>
</dbReference>
<evidence type="ECO:0000313" key="7">
    <source>
        <dbReference type="Proteomes" id="UP000235220"/>
    </source>
</evidence>
<dbReference type="Gramene" id="Jr14_04210_p1">
    <property type="protein sequence ID" value="cds.Jr14_04210_p1"/>
    <property type="gene ID" value="Jr14_04210"/>
</dbReference>
<dbReference type="RefSeq" id="XP_035541250.1">
    <property type="nucleotide sequence ID" value="XM_035685357.1"/>
</dbReference>
<sequence>MDMAIPAPRSRALRTLSWLLLISLCITLSDSASLQGSRPRLGVRRGHNKQKGDLFGQSLAASFDYVNHDYQTFYYDQTLDHFNYQPQSYATFQQRYVVNFKHWRGAHAAAPILVYLGDEATIEEDVGAIGFMLDNVGPLGALEVYIEHRFYGKSIPFGLPREEAWKNATLRGYFNSAQALADHAEIILHLKKNLSAEASPVIVCGGSYGGMLAAWFRLKYPHIAIGALASSAPILYFDNLTPSNAYYTTVTDDFKEASVSCYNTIKQSWAEITKIAAKPNGLSILSNKFNTCKPLKNRTELLDYLVNLYSVSAQYDSPPDYPVNRVCKGIDNGSQGTDILGRIVSGIVAFGGGQKKKCNDLADFYSSETLGGWDWQTCSELVQPIGCGANDTMFYAQPFYFNEYKDYCVKKFGVVPRPHWITTHYGGHNIKMVLKKFGSNIIFSNGLRDPFSRAGVLENISDSIVALYTKEGSHCLDIMSSTKDAPDWLVAQRKKEAEIINGWIHKYYEDLHMISSSS</sequence>
<name>A0A2I4H9X0_JUGRE</name>
<protein>
    <submittedName>
        <fullName evidence="8 9">Lysosomal Pro-X carboxypeptidase-like</fullName>
    </submittedName>
</protein>
<dbReference type="GO" id="GO:0070008">
    <property type="term" value="F:serine-type exopeptidase activity"/>
    <property type="evidence" value="ECO:0007669"/>
    <property type="project" value="InterPro"/>
</dbReference>
<organism evidence="7 8">
    <name type="scientific">Juglans regia</name>
    <name type="common">English walnut</name>
    <dbReference type="NCBI Taxonomy" id="51240"/>
    <lineage>
        <taxon>Eukaryota</taxon>
        <taxon>Viridiplantae</taxon>
        <taxon>Streptophyta</taxon>
        <taxon>Embryophyta</taxon>
        <taxon>Tracheophyta</taxon>
        <taxon>Spermatophyta</taxon>
        <taxon>Magnoliopsida</taxon>
        <taxon>eudicotyledons</taxon>
        <taxon>Gunneridae</taxon>
        <taxon>Pentapetalae</taxon>
        <taxon>rosids</taxon>
        <taxon>fabids</taxon>
        <taxon>Fagales</taxon>
        <taxon>Juglandaceae</taxon>
        <taxon>Juglans</taxon>
    </lineage>
</organism>
<dbReference type="KEGG" id="jre:109014913"/>
<dbReference type="Pfam" id="PF05577">
    <property type="entry name" value="Peptidase_S28"/>
    <property type="match status" value="1"/>
</dbReference>
<evidence type="ECO:0000256" key="5">
    <source>
        <dbReference type="ARBA" id="ARBA00023180"/>
    </source>
</evidence>
<dbReference type="OrthoDB" id="2130629at2759"/>
<accession>A0A2I4H9X0</accession>
<comment type="similarity">
    <text evidence="1">Belongs to the peptidase S28 family.</text>
</comment>
<dbReference type="PANTHER" id="PTHR11010">
    <property type="entry name" value="PROTEASE S28 PRO-X CARBOXYPEPTIDASE-RELATED"/>
    <property type="match status" value="1"/>
</dbReference>
<dbReference type="Gramene" id="Jr14_04220_p1">
    <property type="protein sequence ID" value="cds.Jr14_04220_p1"/>
    <property type="gene ID" value="Jr14_04220"/>
</dbReference>
<proteinExistence type="inferred from homology"/>
<dbReference type="RefSeq" id="XP_018852946.2">
    <property type="nucleotide sequence ID" value="XM_018997401.2"/>
</dbReference>
<feature type="signal peptide" evidence="6">
    <location>
        <begin position="1"/>
        <end position="31"/>
    </location>
</feature>